<gene>
    <name evidence="9" type="ORF">IAA63_02095</name>
</gene>
<feature type="transmembrane region" description="Helical" evidence="7">
    <location>
        <begin position="105"/>
        <end position="128"/>
    </location>
</feature>
<dbReference type="PANTHER" id="PTHR30193:SF37">
    <property type="entry name" value="INNER MEMBRANE ABC TRANSPORTER PERMEASE PROTEIN YCJO"/>
    <property type="match status" value="1"/>
</dbReference>
<reference evidence="9" key="2">
    <citation type="journal article" date="2021" name="PeerJ">
        <title>Extensive microbial diversity within the chicken gut microbiome revealed by metagenomics and culture.</title>
        <authorList>
            <person name="Gilroy R."/>
            <person name="Ravi A."/>
            <person name="Getino M."/>
            <person name="Pursley I."/>
            <person name="Horton D.L."/>
            <person name="Alikhan N.F."/>
            <person name="Baker D."/>
            <person name="Gharbi K."/>
            <person name="Hall N."/>
            <person name="Watson M."/>
            <person name="Adriaenssens E.M."/>
            <person name="Foster-Nyarko E."/>
            <person name="Jarju S."/>
            <person name="Secka A."/>
            <person name="Antonio M."/>
            <person name="Oren A."/>
            <person name="Chaudhuri R.R."/>
            <person name="La Ragione R."/>
            <person name="Hildebrand F."/>
            <person name="Pallen M.J."/>
        </authorList>
    </citation>
    <scope>NUCLEOTIDE SEQUENCE</scope>
    <source>
        <strain evidence="9">ChiBcec2-4451</strain>
    </source>
</reference>
<evidence type="ECO:0000256" key="3">
    <source>
        <dbReference type="ARBA" id="ARBA00022475"/>
    </source>
</evidence>
<sequence>MSRKNKEALQGIIYILPSFGLILVFCIVPIFMSAYFSFTDYNIMNPPEFAGLDNYVQMFKDDYVTAAVKNTLLYVLMTVPFQTIISLAFAGFIAQKLNGKKGGEFLRSVMFIPVIASAVTAGTIWRIILSTDGGILNNILGIFGIDPVNWLGSTSTSLVSICIVAVWKNVGYFLVIYYAGIMGIPKDLYEAARVDGATTIQQFTKITHPMLKPITYLVVTLGIIWSFQVFDLSYQMTGGGPGHSSVTLVMSIYNSAFKQYRMGYACATAMFLLVIIIVINLLENLFFQEKKEAR</sequence>
<dbReference type="Gene3D" id="1.10.3720.10">
    <property type="entry name" value="MetI-like"/>
    <property type="match status" value="1"/>
</dbReference>
<evidence type="ECO:0000256" key="2">
    <source>
        <dbReference type="ARBA" id="ARBA00022448"/>
    </source>
</evidence>
<dbReference type="GO" id="GO:0055085">
    <property type="term" value="P:transmembrane transport"/>
    <property type="evidence" value="ECO:0007669"/>
    <property type="project" value="InterPro"/>
</dbReference>
<evidence type="ECO:0000259" key="8">
    <source>
        <dbReference type="PROSITE" id="PS50928"/>
    </source>
</evidence>
<feature type="transmembrane region" description="Helical" evidence="7">
    <location>
        <begin position="262"/>
        <end position="282"/>
    </location>
</feature>
<keyword evidence="6 7" id="KW-0472">Membrane</keyword>
<comment type="similarity">
    <text evidence="7">Belongs to the binding-protein-dependent transport system permease family.</text>
</comment>
<evidence type="ECO:0000256" key="1">
    <source>
        <dbReference type="ARBA" id="ARBA00004651"/>
    </source>
</evidence>
<feature type="transmembrane region" description="Helical" evidence="7">
    <location>
        <begin position="214"/>
        <end position="234"/>
    </location>
</feature>
<keyword evidence="2 7" id="KW-0813">Transport</keyword>
<evidence type="ECO:0000313" key="10">
    <source>
        <dbReference type="Proteomes" id="UP000886723"/>
    </source>
</evidence>
<evidence type="ECO:0000313" key="9">
    <source>
        <dbReference type="EMBL" id="HIV11919.1"/>
    </source>
</evidence>
<evidence type="ECO:0000256" key="4">
    <source>
        <dbReference type="ARBA" id="ARBA00022692"/>
    </source>
</evidence>
<dbReference type="Proteomes" id="UP000886723">
    <property type="component" value="Unassembled WGS sequence"/>
</dbReference>
<evidence type="ECO:0000256" key="5">
    <source>
        <dbReference type="ARBA" id="ARBA00022989"/>
    </source>
</evidence>
<dbReference type="EMBL" id="DVON01000040">
    <property type="protein sequence ID" value="HIV11919.1"/>
    <property type="molecule type" value="Genomic_DNA"/>
</dbReference>
<comment type="subcellular location">
    <subcellularLocation>
        <location evidence="1 7">Cell membrane</location>
        <topology evidence="1 7">Multi-pass membrane protein</topology>
    </subcellularLocation>
</comment>
<name>A0A9D1NTR1_9FIRM</name>
<dbReference type="Pfam" id="PF00528">
    <property type="entry name" value="BPD_transp_1"/>
    <property type="match status" value="1"/>
</dbReference>
<keyword evidence="4 7" id="KW-0812">Transmembrane</keyword>
<keyword evidence="3" id="KW-1003">Cell membrane</keyword>
<evidence type="ECO:0000256" key="6">
    <source>
        <dbReference type="ARBA" id="ARBA00023136"/>
    </source>
</evidence>
<dbReference type="PANTHER" id="PTHR30193">
    <property type="entry name" value="ABC TRANSPORTER PERMEASE PROTEIN"/>
    <property type="match status" value="1"/>
</dbReference>
<dbReference type="AlphaFoldDB" id="A0A9D1NTR1"/>
<dbReference type="PROSITE" id="PS50928">
    <property type="entry name" value="ABC_TM1"/>
    <property type="match status" value="1"/>
</dbReference>
<dbReference type="InterPro" id="IPR000515">
    <property type="entry name" value="MetI-like"/>
</dbReference>
<keyword evidence="5 7" id="KW-1133">Transmembrane helix</keyword>
<protein>
    <submittedName>
        <fullName evidence="9">Sugar ABC transporter permease</fullName>
    </submittedName>
</protein>
<proteinExistence type="inferred from homology"/>
<feature type="transmembrane region" description="Helical" evidence="7">
    <location>
        <begin position="158"/>
        <end position="179"/>
    </location>
</feature>
<dbReference type="InterPro" id="IPR051393">
    <property type="entry name" value="ABC_transporter_permease"/>
</dbReference>
<feature type="transmembrane region" description="Helical" evidence="7">
    <location>
        <begin position="12"/>
        <end position="38"/>
    </location>
</feature>
<comment type="caution">
    <text evidence="9">The sequence shown here is derived from an EMBL/GenBank/DDBJ whole genome shotgun (WGS) entry which is preliminary data.</text>
</comment>
<dbReference type="SUPFAM" id="SSF160964">
    <property type="entry name" value="MalF N-terminal region-like"/>
    <property type="match status" value="1"/>
</dbReference>
<feature type="domain" description="ABC transmembrane type-1" evidence="8">
    <location>
        <begin position="68"/>
        <end position="283"/>
    </location>
</feature>
<feature type="transmembrane region" description="Helical" evidence="7">
    <location>
        <begin position="72"/>
        <end position="93"/>
    </location>
</feature>
<dbReference type="InterPro" id="IPR035906">
    <property type="entry name" value="MetI-like_sf"/>
</dbReference>
<dbReference type="GO" id="GO:0005886">
    <property type="term" value="C:plasma membrane"/>
    <property type="evidence" value="ECO:0007669"/>
    <property type="project" value="UniProtKB-SubCell"/>
</dbReference>
<organism evidence="9 10">
    <name type="scientific">Candidatus Pullilachnospira stercoravium</name>
    <dbReference type="NCBI Taxonomy" id="2840913"/>
    <lineage>
        <taxon>Bacteria</taxon>
        <taxon>Bacillati</taxon>
        <taxon>Bacillota</taxon>
        <taxon>Clostridia</taxon>
        <taxon>Lachnospirales</taxon>
        <taxon>Lachnospiraceae</taxon>
        <taxon>Lachnospiraceae incertae sedis</taxon>
        <taxon>Candidatus Pullilachnospira</taxon>
    </lineage>
</organism>
<accession>A0A9D1NTR1</accession>
<evidence type="ECO:0000256" key="7">
    <source>
        <dbReference type="RuleBase" id="RU363032"/>
    </source>
</evidence>
<dbReference type="CDD" id="cd06261">
    <property type="entry name" value="TM_PBP2"/>
    <property type="match status" value="1"/>
</dbReference>
<dbReference type="SUPFAM" id="SSF161098">
    <property type="entry name" value="MetI-like"/>
    <property type="match status" value="1"/>
</dbReference>
<reference evidence="9" key="1">
    <citation type="submission" date="2020-10" db="EMBL/GenBank/DDBJ databases">
        <authorList>
            <person name="Gilroy R."/>
        </authorList>
    </citation>
    <scope>NUCLEOTIDE SEQUENCE</scope>
    <source>
        <strain evidence="9">ChiBcec2-4451</strain>
    </source>
</reference>